<proteinExistence type="predicted"/>
<dbReference type="RefSeq" id="WP_207398065.1">
    <property type="nucleotide sequence ID" value="NZ_JABRWO010000011.1"/>
</dbReference>
<keyword evidence="1" id="KW-0812">Transmembrane</keyword>
<name>A0A7V8V863_9BACT</name>
<dbReference type="EMBL" id="JABRWO010000011">
    <property type="protein sequence ID" value="MBA2116656.1"/>
    <property type="molecule type" value="Genomic_DNA"/>
</dbReference>
<evidence type="ECO:0000313" key="2">
    <source>
        <dbReference type="EMBL" id="MBA2116656.1"/>
    </source>
</evidence>
<comment type="caution">
    <text evidence="2">The sequence shown here is derived from an EMBL/GenBank/DDBJ whole genome shotgun (WGS) entry which is preliminary data.</text>
</comment>
<dbReference type="AlphaFoldDB" id="A0A7V8V863"/>
<organism evidence="2 3">
    <name type="scientific">Bremerella alba</name>
    <dbReference type="NCBI Taxonomy" id="980252"/>
    <lineage>
        <taxon>Bacteria</taxon>
        <taxon>Pseudomonadati</taxon>
        <taxon>Planctomycetota</taxon>
        <taxon>Planctomycetia</taxon>
        <taxon>Pirellulales</taxon>
        <taxon>Pirellulaceae</taxon>
        <taxon>Bremerella</taxon>
    </lineage>
</organism>
<dbReference type="Proteomes" id="UP000551616">
    <property type="component" value="Unassembled WGS sequence"/>
</dbReference>
<gene>
    <name evidence="2" type="ORF">HOV93_38480</name>
</gene>
<keyword evidence="3" id="KW-1185">Reference proteome</keyword>
<evidence type="ECO:0000313" key="3">
    <source>
        <dbReference type="Proteomes" id="UP000551616"/>
    </source>
</evidence>
<sequence length="174" mass="19405">MLHLKFAVGFELLGYTHSMWIHYPSLLLDFWKFAFMKAYAFSLSFFLFCLLLAGCGGDGIPRAAVQGAVTYDGEPVESGVIMFIPETVAPVALKITDGQYDSDSDVNDRRGAVIGHCSVQIFANRPTGKIYTDVMTGEKMEETKQFVPTKYNERTDLTAEVEAGQQTIDFHLEK</sequence>
<keyword evidence="1" id="KW-1133">Transmembrane helix</keyword>
<evidence type="ECO:0000256" key="1">
    <source>
        <dbReference type="SAM" id="Phobius"/>
    </source>
</evidence>
<protein>
    <submittedName>
        <fullName evidence="2">Uncharacterized protein</fullName>
    </submittedName>
</protein>
<keyword evidence="1" id="KW-0472">Membrane</keyword>
<feature type="transmembrane region" description="Helical" evidence="1">
    <location>
        <begin position="33"/>
        <end position="53"/>
    </location>
</feature>
<reference evidence="2 3" key="1">
    <citation type="submission" date="2020-05" db="EMBL/GenBank/DDBJ databases">
        <title>Bremerella alba sp. nov., a novel planctomycete isolated from the surface of the macroalga Fucus spiralis.</title>
        <authorList>
            <person name="Godinho O."/>
            <person name="Botelho R."/>
            <person name="Albuquerque L."/>
            <person name="Wiegand S."/>
            <person name="Da Costa M.S."/>
            <person name="Lobo-Da-Cunha A."/>
            <person name="Jogler C."/>
            <person name="Lage O.M."/>
        </authorList>
    </citation>
    <scope>NUCLEOTIDE SEQUENCE [LARGE SCALE GENOMIC DNA]</scope>
    <source>
        <strain evidence="2 3">FF15</strain>
    </source>
</reference>
<accession>A0A7V8V863</accession>